<protein>
    <submittedName>
        <fullName evidence="5">GntR family transcriptional regulator</fullName>
    </submittedName>
</protein>
<reference evidence="5 6" key="1">
    <citation type="submission" date="2019-11" db="EMBL/GenBank/DDBJ databases">
        <title>Comparative genomics of hydrocarbon-degrading Desulfosarcina strains.</title>
        <authorList>
            <person name="Watanabe M."/>
            <person name="Kojima H."/>
            <person name="Fukui M."/>
        </authorList>
    </citation>
    <scope>NUCLEOTIDE SEQUENCE [LARGE SCALE GENOMIC DNA]</scope>
    <source>
        <strain evidence="5 6">PP31</strain>
    </source>
</reference>
<dbReference type="Gene3D" id="1.10.10.10">
    <property type="entry name" value="Winged helix-like DNA-binding domain superfamily/Winged helix DNA-binding domain"/>
    <property type="match status" value="1"/>
</dbReference>
<evidence type="ECO:0000259" key="4">
    <source>
        <dbReference type="PROSITE" id="PS50949"/>
    </source>
</evidence>
<name>A0A5K7ZFK5_9BACT</name>
<feature type="domain" description="HTH gntR-type" evidence="4">
    <location>
        <begin position="4"/>
        <end position="71"/>
    </location>
</feature>
<keyword evidence="6" id="KW-1185">Reference proteome</keyword>
<proteinExistence type="predicted"/>
<dbReference type="GO" id="GO:0003677">
    <property type="term" value="F:DNA binding"/>
    <property type="evidence" value="ECO:0007669"/>
    <property type="project" value="UniProtKB-KW"/>
</dbReference>
<dbReference type="GO" id="GO:0003700">
    <property type="term" value="F:DNA-binding transcription factor activity"/>
    <property type="evidence" value="ECO:0007669"/>
    <property type="project" value="InterPro"/>
</dbReference>
<dbReference type="SUPFAM" id="SSF46785">
    <property type="entry name" value="Winged helix' DNA-binding domain"/>
    <property type="match status" value="1"/>
</dbReference>
<dbReference type="Gene3D" id="1.20.120.530">
    <property type="entry name" value="GntR ligand-binding domain-like"/>
    <property type="match status" value="1"/>
</dbReference>
<evidence type="ECO:0000256" key="2">
    <source>
        <dbReference type="ARBA" id="ARBA00023125"/>
    </source>
</evidence>
<dbReference type="SUPFAM" id="SSF48008">
    <property type="entry name" value="GntR ligand-binding domain-like"/>
    <property type="match status" value="1"/>
</dbReference>
<dbReference type="Pfam" id="PF00392">
    <property type="entry name" value="GntR"/>
    <property type="match status" value="1"/>
</dbReference>
<dbReference type="SMART" id="SM00345">
    <property type="entry name" value="HTH_GNTR"/>
    <property type="match status" value="1"/>
</dbReference>
<dbReference type="InterPro" id="IPR011711">
    <property type="entry name" value="GntR_C"/>
</dbReference>
<dbReference type="Pfam" id="PF07729">
    <property type="entry name" value="FCD"/>
    <property type="match status" value="1"/>
</dbReference>
<dbReference type="InterPro" id="IPR036388">
    <property type="entry name" value="WH-like_DNA-bd_sf"/>
</dbReference>
<keyword evidence="3" id="KW-0804">Transcription</keyword>
<dbReference type="InterPro" id="IPR008920">
    <property type="entry name" value="TF_FadR/GntR_C"/>
</dbReference>
<evidence type="ECO:0000313" key="5">
    <source>
        <dbReference type="EMBL" id="BBO78581.1"/>
    </source>
</evidence>
<dbReference type="InterPro" id="IPR036390">
    <property type="entry name" value="WH_DNA-bd_sf"/>
</dbReference>
<dbReference type="PANTHER" id="PTHR43537:SF45">
    <property type="entry name" value="GNTR FAMILY REGULATORY PROTEIN"/>
    <property type="match status" value="1"/>
</dbReference>
<evidence type="ECO:0000313" key="6">
    <source>
        <dbReference type="Proteomes" id="UP000427769"/>
    </source>
</evidence>
<evidence type="ECO:0000256" key="3">
    <source>
        <dbReference type="ARBA" id="ARBA00023163"/>
    </source>
</evidence>
<evidence type="ECO:0000256" key="1">
    <source>
        <dbReference type="ARBA" id="ARBA00023015"/>
    </source>
</evidence>
<dbReference type="SMART" id="SM00895">
    <property type="entry name" value="FCD"/>
    <property type="match status" value="1"/>
</dbReference>
<dbReference type="InterPro" id="IPR000524">
    <property type="entry name" value="Tscrpt_reg_HTH_GntR"/>
</dbReference>
<keyword evidence="2" id="KW-0238">DNA-binding</keyword>
<organism evidence="5 6">
    <name type="scientific">Desulfosarcina widdelii</name>
    <dbReference type="NCBI Taxonomy" id="947919"/>
    <lineage>
        <taxon>Bacteria</taxon>
        <taxon>Pseudomonadati</taxon>
        <taxon>Thermodesulfobacteriota</taxon>
        <taxon>Desulfobacteria</taxon>
        <taxon>Desulfobacterales</taxon>
        <taxon>Desulfosarcinaceae</taxon>
        <taxon>Desulfosarcina</taxon>
    </lineage>
</organism>
<accession>A0A5K7ZFK5</accession>
<gene>
    <name evidence="5" type="ORF">DSCW_59980</name>
</gene>
<dbReference type="OrthoDB" id="5420670at2"/>
<dbReference type="PROSITE" id="PS50949">
    <property type="entry name" value="HTH_GNTR"/>
    <property type="match status" value="1"/>
</dbReference>
<dbReference type="Proteomes" id="UP000427769">
    <property type="component" value="Chromosome"/>
</dbReference>
<keyword evidence="1" id="KW-0805">Transcription regulation</keyword>
<dbReference type="KEGG" id="dwd:DSCW_59980"/>
<dbReference type="EMBL" id="AP021875">
    <property type="protein sequence ID" value="BBO78581.1"/>
    <property type="molecule type" value="Genomic_DNA"/>
</dbReference>
<dbReference type="PANTHER" id="PTHR43537">
    <property type="entry name" value="TRANSCRIPTIONAL REGULATOR, GNTR FAMILY"/>
    <property type="match status" value="1"/>
</dbReference>
<dbReference type="AlphaFoldDB" id="A0A5K7ZFK5"/>
<dbReference type="RefSeq" id="WP_155307197.1">
    <property type="nucleotide sequence ID" value="NZ_AP021875.1"/>
</dbReference>
<sequence>MAAKDRHENAYDAIKELLFRRVINPGQKLPYKDLCQLIGLSKTPIINALNRLVYEGFVSYEPNKGYRITPIDEKSISHLFEIRLELECLNVRNAVKNFTPEGYAKLQERYNQLQGYTPEFTDRKKLSFDMEVHLEIARMGGNPYSLTFLKTVLEHIFFMYQLERGVERRKEKIEYEHSKVVENIGKQDIVAAEKHMRKHIEALHRLMLDYLKELKQNEENFWV</sequence>